<comment type="catalytic activity">
    <reaction evidence="5">
        <text>thymidine + phosphate = 2-deoxy-alpha-D-ribose 1-phosphate + thymine</text>
        <dbReference type="Rhea" id="RHEA:16037"/>
        <dbReference type="ChEBI" id="CHEBI:17748"/>
        <dbReference type="ChEBI" id="CHEBI:17821"/>
        <dbReference type="ChEBI" id="CHEBI:43474"/>
        <dbReference type="ChEBI" id="CHEBI:57259"/>
        <dbReference type="EC" id="2.4.2.4"/>
    </reaction>
</comment>
<dbReference type="PROSITE" id="PS00647">
    <property type="entry name" value="THYMID_PHOSPHORYLASE"/>
    <property type="match status" value="1"/>
</dbReference>
<dbReference type="InterPro" id="IPR017872">
    <property type="entry name" value="Pyrmidine_PPase_CS"/>
</dbReference>
<dbReference type="KEGG" id="mpj:MPNE_0074"/>
<sequence>MNIVNLISKKQRGKALTETEINWFVHSVNNKSLADYQVSAFLMAVWFQGMNSKELFCLTKAMVKSGESLHFNHHSKLSVDKHSTGGIGDKVSIALIPILTALDYSVAKLSGRGLGYTGGTIDKLEAVGVKTDFTPTEAQNLLDQNDCFIIGQSEGIAPVDKVLYALRDTTATVDSLPLIASSVMSKKLAINNDYIFIDLKYGKGAFCKTKTMAKELAQYMYSIAKQFKRKLYIKLSDMNQVLGKTIGNALEVLEVVHFLKRNWTEVGADFIQLMEQIVTEILIETKRAPNKRAAVALYHATLEGEKPWQRFLKFIELQGSSRERFLDLKELFNPQYKAPVLASQSGTLSYTSPVDLAMVSISLGAGRMVKTDLIDPMAGIKLVKQANEVVKAGDTVLELYSSKPITPAHIEAAQHTIIIKQ</sequence>
<dbReference type="InterPro" id="IPR036320">
    <property type="entry name" value="Glycosyl_Trfase_fam3_N_dom_sf"/>
</dbReference>
<evidence type="ECO:0000256" key="1">
    <source>
        <dbReference type="ARBA" id="ARBA00006915"/>
    </source>
</evidence>
<dbReference type="PATRIC" id="fig|722438.3.peg.70"/>
<dbReference type="FunFam" id="3.40.1030.10:FF:000003">
    <property type="entry name" value="Pyrimidine-nucleoside phosphorylase"/>
    <property type="match status" value="1"/>
</dbReference>
<dbReference type="InterPro" id="IPR018090">
    <property type="entry name" value="Pyrmidine_PPas_bac/euk"/>
</dbReference>
<dbReference type="NCBIfam" id="NF004490">
    <property type="entry name" value="PRK05820.1"/>
    <property type="match status" value="1"/>
</dbReference>
<dbReference type="InterPro" id="IPR000053">
    <property type="entry name" value="Thymidine/pyrmidine_PPase"/>
</dbReference>
<dbReference type="Gene3D" id="1.20.970.10">
    <property type="entry name" value="Transferase, Pyrimidine Nucleoside Phosphorylase, Chain C"/>
    <property type="match status" value="1"/>
</dbReference>
<feature type="domain" description="Pyrimidine nucleoside phosphorylase C-terminal" evidence="7">
    <location>
        <begin position="347"/>
        <end position="420"/>
    </location>
</feature>
<comment type="function">
    <text evidence="6">The enzymes which catalyze the reversible phosphorolysis of pyrimidine nucleosides are involved in the degradation of these compounds and in their utilization as carbon and energy sources, or in the rescue of pyrimidine bases for nucleotide synthesis.</text>
</comment>
<evidence type="ECO:0000313" key="8">
    <source>
        <dbReference type="EMBL" id="ADK87009.1"/>
    </source>
</evidence>
<dbReference type="GO" id="GO:0009032">
    <property type="term" value="F:thymidine phosphorylase activity"/>
    <property type="evidence" value="ECO:0007669"/>
    <property type="project" value="UniProtKB-EC"/>
</dbReference>
<evidence type="ECO:0000256" key="3">
    <source>
        <dbReference type="ARBA" id="ARBA00022676"/>
    </source>
</evidence>
<dbReference type="EMBL" id="CP002077">
    <property type="protein sequence ID" value="ADK87009.1"/>
    <property type="molecule type" value="Genomic_DNA"/>
</dbReference>
<dbReference type="GO" id="GO:0004645">
    <property type="term" value="F:1,4-alpha-oligoglucan phosphorylase activity"/>
    <property type="evidence" value="ECO:0007669"/>
    <property type="project" value="InterPro"/>
</dbReference>
<gene>
    <name evidence="8" type="ordered locus">MPNE_0074</name>
</gene>
<accession>A0A0H3DKT2</accession>
<dbReference type="Proteomes" id="UP000007756">
    <property type="component" value="Chromosome"/>
</dbReference>
<dbReference type="PIRSF" id="PIRSF000478">
    <property type="entry name" value="TP_PyNP"/>
    <property type="match status" value="1"/>
</dbReference>
<dbReference type="PANTHER" id="PTHR10515">
    <property type="entry name" value="THYMIDINE PHOSPHORYLASE"/>
    <property type="match status" value="1"/>
</dbReference>
<dbReference type="Gene3D" id="3.40.1030.10">
    <property type="entry name" value="Nucleoside phosphorylase/phosphoribosyltransferase catalytic domain"/>
    <property type="match status" value="1"/>
</dbReference>
<dbReference type="InterPro" id="IPR035902">
    <property type="entry name" value="Nuc_phospho_transferase"/>
</dbReference>
<dbReference type="GO" id="GO:0006213">
    <property type="term" value="P:pyrimidine nucleoside metabolic process"/>
    <property type="evidence" value="ECO:0007669"/>
    <property type="project" value="InterPro"/>
</dbReference>
<name>A0A0H3DKT2_MYCPB</name>
<keyword evidence="3" id="KW-0328">Glycosyltransferase</keyword>
<organism evidence="8 9">
    <name type="scientific">Mycoplasmoides pneumoniae (strain ATCC 15531 / DSM 23978 / CIP 103766 / NBRC 14401 / NCTC 10119 / FH)</name>
    <name type="common">Mycoplasma pneumoniae</name>
    <dbReference type="NCBI Taxonomy" id="722438"/>
    <lineage>
        <taxon>Bacteria</taxon>
        <taxon>Bacillati</taxon>
        <taxon>Mycoplasmatota</taxon>
        <taxon>Mycoplasmoidales</taxon>
        <taxon>Mycoplasmoidaceae</taxon>
        <taxon>Mycoplasmoides</taxon>
    </lineage>
</organism>
<comment type="similarity">
    <text evidence="1">Belongs to the thymidine/pyrimidine-nucleoside phosphorylase family.</text>
</comment>
<evidence type="ECO:0000256" key="6">
    <source>
        <dbReference type="ARBA" id="ARBA00056338"/>
    </source>
</evidence>
<keyword evidence="4" id="KW-0808">Transferase</keyword>
<dbReference type="GO" id="GO:0005829">
    <property type="term" value="C:cytosol"/>
    <property type="evidence" value="ECO:0007669"/>
    <property type="project" value="TreeGrafter"/>
</dbReference>
<dbReference type="SMART" id="SM00941">
    <property type="entry name" value="PYNP_C"/>
    <property type="match status" value="1"/>
</dbReference>
<dbReference type="InterPro" id="IPR017459">
    <property type="entry name" value="Glycosyl_Trfase_fam3_N_dom"/>
</dbReference>
<reference evidence="8 9" key="1">
    <citation type="journal article" date="2010" name="Appl. Environ. Microbiol.">
        <title>Targeted chromosomal knockouts in Mycoplasma pneumoniae.</title>
        <authorList>
            <person name="Krishnakumar R."/>
            <person name="Assad-Garcia N."/>
            <person name="Benders G.A."/>
            <person name="Phan Q."/>
            <person name="Montague M.G."/>
            <person name="Glass J.I."/>
        </authorList>
    </citation>
    <scope>NUCLEOTIDE SEQUENCE [LARGE SCALE GENOMIC DNA]</scope>
    <source>
        <strain evidence="9">ATCC 15531 / DSM 22911 / NBRC 14401 / NCTC 10119 / FH</strain>
    </source>
</reference>
<evidence type="ECO:0000256" key="4">
    <source>
        <dbReference type="ARBA" id="ARBA00022679"/>
    </source>
</evidence>
<comment type="subunit">
    <text evidence="2">Homodimer.</text>
</comment>
<dbReference type="eggNOG" id="COG0213">
    <property type="taxonomic scope" value="Bacteria"/>
</dbReference>
<dbReference type="InterPro" id="IPR013102">
    <property type="entry name" value="PYNP_C"/>
</dbReference>
<protein>
    <submittedName>
        <fullName evidence="8">Putative pyrimidine-nucleoside phosphorylase</fullName>
    </submittedName>
</protein>
<dbReference type="GO" id="GO:0006206">
    <property type="term" value="P:pyrimidine nucleobase metabolic process"/>
    <property type="evidence" value="ECO:0007669"/>
    <property type="project" value="InterPro"/>
</dbReference>
<dbReference type="Pfam" id="PF02885">
    <property type="entry name" value="Glycos_trans_3N"/>
    <property type="match status" value="1"/>
</dbReference>
<evidence type="ECO:0000259" key="7">
    <source>
        <dbReference type="SMART" id="SM00941"/>
    </source>
</evidence>
<proteinExistence type="inferred from homology"/>
<dbReference type="NCBIfam" id="TIGR02644">
    <property type="entry name" value="Y_phosphoryl"/>
    <property type="match status" value="1"/>
</dbReference>
<dbReference type="GeneID" id="66609294"/>
<dbReference type="InterPro" id="IPR000312">
    <property type="entry name" value="Glycosyl_Trfase_fam3"/>
</dbReference>
<dbReference type="PANTHER" id="PTHR10515:SF0">
    <property type="entry name" value="THYMIDINE PHOSPHORYLASE"/>
    <property type="match status" value="1"/>
</dbReference>
<evidence type="ECO:0000256" key="2">
    <source>
        <dbReference type="ARBA" id="ARBA00011738"/>
    </source>
</evidence>
<dbReference type="Pfam" id="PF00591">
    <property type="entry name" value="Glycos_transf_3"/>
    <property type="match status" value="1"/>
</dbReference>
<dbReference type="AlphaFoldDB" id="A0A0H3DKT2"/>
<dbReference type="Pfam" id="PF07831">
    <property type="entry name" value="PYNP_C"/>
    <property type="match status" value="1"/>
</dbReference>
<dbReference type="RefSeq" id="WP_014325318.1">
    <property type="nucleotide sequence ID" value="NZ_CP010546.1"/>
</dbReference>
<evidence type="ECO:0000256" key="5">
    <source>
        <dbReference type="ARBA" id="ARBA00048550"/>
    </source>
</evidence>
<dbReference type="STRING" id="722438.F539_00355"/>
<dbReference type="PaxDb" id="722438-MPNE_0074"/>
<dbReference type="SUPFAM" id="SSF47648">
    <property type="entry name" value="Nucleoside phosphorylase/phosphoribosyltransferase N-terminal domain"/>
    <property type="match status" value="1"/>
</dbReference>
<dbReference type="SUPFAM" id="SSF54680">
    <property type="entry name" value="Pyrimidine nucleoside phosphorylase C-terminal domain"/>
    <property type="match status" value="1"/>
</dbReference>
<dbReference type="SUPFAM" id="SSF52418">
    <property type="entry name" value="Nucleoside phosphorylase/phosphoribosyltransferase catalytic domain"/>
    <property type="match status" value="1"/>
</dbReference>
<dbReference type="HOGENOM" id="CLU_025040_0_1_14"/>
<evidence type="ECO:0000313" key="9">
    <source>
        <dbReference type="Proteomes" id="UP000007756"/>
    </source>
</evidence>
<dbReference type="Gene3D" id="3.90.1170.30">
    <property type="entry name" value="Pyrimidine nucleoside phosphorylase-like, C-terminal domain"/>
    <property type="match status" value="1"/>
</dbReference>
<dbReference type="InterPro" id="IPR036566">
    <property type="entry name" value="PYNP-like_C_sf"/>
</dbReference>